<proteinExistence type="predicted"/>
<accession>A0ABT4RWC7</accession>
<gene>
    <name evidence="2" type="ORF">OOZ35_01380</name>
</gene>
<evidence type="ECO:0000259" key="1">
    <source>
        <dbReference type="Pfam" id="PF00534"/>
    </source>
</evidence>
<dbReference type="EMBL" id="JAPFGC010000002">
    <property type="protein sequence ID" value="MDA0176141.1"/>
    <property type="molecule type" value="Genomic_DNA"/>
</dbReference>
<dbReference type="InterPro" id="IPR001296">
    <property type="entry name" value="Glyco_trans_1"/>
</dbReference>
<sequence>MKFLVVTNAPTLYQNKTYCAYAPYVREMDIWSDYVDEFKILSPNSYSGKLLIAPFKNQPELVAVPSLQLTSIKHIILSVIKLPIIIIALFKAMIWADHIHLRCPGNIGLLGCVVQIFFPKKIKTAKYAGNWDPNAKQPLSYRIQKWMLSNTFLTKNISVLVYGNWPNQSKNIKPFFTATFNDAEKEQVKTRDYSKPLQFMFVGSLVEGKRPMFAIQFVQQLVKSGTKATLDVFGDGILKAQLQDYIHKHNLDHVVKLHGNQSKDTVKAYYKTSHFLILASKSEGWPKVLAEAMFFGAIPIATNVSCVADMLGEGQRGLLITPDINNALKTFKSYTEDQFKNLSIHALHWSQTYTLDRFENEVKDLILFEESRE</sequence>
<dbReference type="PANTHER" id="PTHR12526:SF630">
    <property type="entry name" value="GLYCOSYLTRANSFERASE"/>
    <property type="match status" value="1"/>
</dbReference>
<name>A0ABT4RWC7_9FLAO</name>
<feature type="domain" description="Glycosyl transferase family 1" evidence="1">
    <location>
        <begin position="184"/>
        <end position="336"/>
    </location>
</feature>
<dbReference type="Proteomes" id="UP001149142">
    <property type="component" value="Unassembled WGS sequence"/>
</dbReference>
<dbReference type="RefSeq" id="WP_106687266.1">
    <property type="nucleotide sequence ID" value="NZ_CP061703.1"/>
</dbReference>
<dbReference type="Pfam" id="PF00534">
    <property type="entry name" value="Glycos_transf_1"/>
    <property type="match status" value="1"/>
</dbReference>
<dbReference type="SUPFAM" id="SSF53756">
    <property type="entry name" value="UDP-Glycosyltransferase/glycogen phosphorylase"/>
    <property type="match status" value="1"/>
</dbReference>
<dbReference type="CDD" id="cd03801">
    <property type="entry name" value="GT4_PimA-like"/>
    <property type="match status" value="1"/>
</dbReference>
<organism evidence="2 3">
    <name type="scientific">Mesoflavibacter profundi</name>
    <dbReference type="NCBI Taxonomy" id="2708110"/>
    <lineage>
        <taxon>Bacteria</taxon>
        <taxon>Pseudomonadati</taxon>
        <taxon>Bacteroidota</taxon>
        <taxon>Flavobacteriia</taxon>
        <taxon>Flavobacteriales</taxon>
        <taxon>Flavobacteriaceae</taxon>
        <taxon>Mesoflavibacter</taxon>
    </lineage>
</organism>
<keyword evidence="3" id="KW-1185">Reference proteome</keyword>
<protein>
    <submittedName>
        <fullName evidence="2">Glycosyltransferase</fullName>
    </submittedName>
</protein>
<evidence type="ECO:0000313" key="2">
    <source>
        <dbReference type="EMBL" id="MDA0176141.1"/>
    </source>
</evidence>
<evidence type="ECO:0000313" key="3">
    <source>
        <dbReference type="Proteomes" id="UP001149142"/>
    </source>
</evidence>
<comment type="caution">
    <text evidence="2">The sequence shown here is derived from an EMBL/GenBank/DDBJ whole genome shotgun (WGS) entry which is preliminary data.</text>
</comment>
<dbReference type="PANTHER" id="PTHR12526">
    <property type="entry name" value="GLYCOSYLTRANSFERASE"/>
    <property type="match status" value="1"/>
</dbReference>
<reference evidence="2" key="1">
    <citation type="submission" date="2022-11" db="EMBL/GenBank/DDBJ databases">
        <title>Refractory cell wall polysaccharides provide important carbon source for microbial heterotrophs in the hadal ocean.</title>
        <authorList>
            <person name="Zhu X."/>
        </authorList>
    </citation>
    <scope>NUCLEOTIDE SEQUENCE</scope>
    <source>
        <strain evidence="2">MTRN7</strain>
    </source>
</reference>
<dbReference type="Gene3D" id="3.40.50.2000">
    <property type="entry name" value="Glycogen Phosphorylase B"/>
    <property type="match status" value="1"/>
</dbReference>